<feature type="transmembrane region" description="Helical" evidence="2">
    <location>
        <begin position="215"/>
        <end position="239"/>
    </location>
</feature>
<sequence length="355" mass="38113">MRSHGLMGQLSTTTTIGRTGEKGRWGCPPSSPQPPPPSPTHGSGGGQLAHHGLARLGLPLLRVLREVAHQRSFLPRVNFASGRRWNYINLAAYVLNFIITYASLAGLFGETNQVLSKKYQTLVTPAGWAFSIWGPLFIWEGVFAACQMLPRFRGSDVVHLASPWWWGACACQCAWTFAFAQEAILLSLLLMLGILACLTVILVRTDRLQLPWADYLCLRAPFCLHLGWIICASAVNFNVQFDAARASPEVLLAAAVLSFVAIVLVNAILVITAEHPGPIPSLVAAWAFAAVASELGRGDNLRSPDRHNPHAWPDLVLGGLGSAATGAAWGAVALAAAALALSALKAYQRSKRDVA</sequence>
<feature type="transmembrane region" description="Helical" evidence="2">
    <location>
        <begin position="184"/>
        <end position="203"/>
    </location>
</feature>
<keyword evidence="2" id="KW-0472">Membrane</keyword>
<keyword evidence="2" id="KW-1133">Transmembrane helix</keyword>
<feature type="transmembrane region" description="Helical" evidence="2">
    <location>
        <begin position="87"/>
        <end position="108"/>
    </location>
</feature>
<evidence type="ECO:0000313" key="3">
    <source>
        <dbReference type="EMBL" id="CAK0869673.1"/>
    </source>
</evidence>
<evidence type="ECO:0000313" key="4">
    <source>
        <dbReference type="Proteomes" id="UP001189429"/>
    </source>
</evidence>
<name>A0ABN9V9L5_9DINO</name>
<keyword evidence="2" id="KW-0812">Transmembrane</keyword>
<evidence type="ECO:0008006" key="5">
    <source>
        <dbReference type="Google" id="ProtNLM"/>
    </source>
</evidence>
<evidence type="ECO:0000256" key="2">
    <source>
        <dbReference type="SAM" id="Phobius"/>
    </source>
</evidence>
<evidence type="ECO:0000256" key="1">
    <source>
        <dbReference type="SAM" id="MobiDB-lite"/>
    </source>
</evidence>
<gene>
    <name evidence="3" type="ORF">PCOR1329_LOCUS55941</name>
</gene>
<comment type="caution">
    <text evidence="3">The sequence shown here is derived from an EMBL/GenBank/DDBJ whole genome shotgun (WGS) entry which is preliminary data.</text>
</comment>
<dbReference type="Proteomes" id="UP001189429">
    <property type="component" value="Unassembled WGS sequence"/>
</dbReference>
<dbReference type="PANTHER" id="PTHR33802:SF1">
    <property type="entry name" value="XK-RELATED PROTEIN"/>
    <property type="match status" value="1"/>
</dbReference>
<dbReference type="PANTHER" id="PTHR33802">
    <property type="entry name" value="SI:CH211-161H7.5-RELATED"/>
    <property type="match status" value="1"/>
</dbReference>
<feature type="transmembrane region" description="Helical" evidence="2">
    <location>
        <begin position="128"/>
        <end position="146"/>
    </location>
</feature>
<feature type="region of interest" description="Disordered" evidence="1">
    <location>
        <begin position="1"/>
        <end position="48"/>
    </location>
</feature>
<organism evidence="3 4">
    <name type="scientific">Prorocentrum cordatum</name>
    <dbReference type="NCBI Taxonomy" id="2364126"/>
    <lineage>
        <taxon>Eukaryota</taxon>
        <taxon>Sar</taxon>
        <taxon>Alveolata</taxon>
        <taxon>Dinophyceae</taxon>
        <taxon>Prorocentrales</taxon>
        <taxon>Prorocentraceae</taxon>
        <taxon>Prorocentrum</taxon>
    </lineage>
</organism>
<feature type="transmembrane region" description="Helical" evidence="2">
    <location>
        <begin position="316"/>
        <end position="344"/>
    </location>
</feature>
<dbReference type="EMBL" id="CAUYUJ010016871">
    <property type="protein sequence ID" value="CAK0869673.1"/>
    <property type="molecule type" value="Genomic_DNA"/>
</dbReference>
<reference evidence="3" key="1">
    <citation type="submission" date="2023-10" db="EMBL/GenBank/DDBJ databases">
        <authorList>
            <person name="Chen Y."/>
            <person name="Shah S."/>
            <person name="Dougan E. K."/>
            <person name="Thang M."/>
            <person name="Chan C."/>
        </authorList>
    </citation>
    <scope>NUCLEOTIDE SEQUENCE [LARGE SCALE GENOMIC DNA]</scope>
</reference>
<feature type="compositionally biased region" description="Pro residues" evidence="1">
    <location>
        <begin position="29"/>
        <end position="39"/>
    </location>
</feature>
<proteinExistence type="predicted"/>
<feature type="transmembrane region" description="Helical" evidence="2">
    <location>
        <begin position="251"/>
        <end position="272"/>
    </location>
</feature>
<accession>A0ABN9V9L5</accession>
<keyword evidence="4" id="KW-1185">Reference proteome</keyword>
<protein>
    <recommendedName>
        <fullName evidence="5">Glycerophosphocholine acyltransferase 1</fullName>
    </recommendedName>
</protein>